<comment type="caution">
    <text evidence="2">The sequence shown here is derived from an EMBL/GenBank/DDBJ whole genome shotgun (WGS) entry which is preliminary data.</text>
</comment>
<dbReference type="Proteomes" id="UP000432089">
    <property type="component" value="Unassembled WGS sequence"/>
</dbReference>
<proteinExistence type="predicted"/>
<accession>A0A7V7PNC4</accession>
<evidence type="ECO:0000256" key="1">
    <source>
        <dbReference type="SAM" id="SignalP"/>
    </source>
</evidence>
<sequence>MLRSLLLPFLIGLSVSTAGAADPTFRKNLTIDAVDDAFQDVAEKLDLPDFWIRKEECRAAVKAVCNYTLEGKLALTAVADAPQGPAESLTLIFGSGSEPMSMLASIGLLVDVTQPGLTPNGRSRVVKALLDDLADTTKVETTTKKVRYKRNNSEIGLFVTAEPR</sequence>
<name>A0A7V7PNC4_9HYPH</name>
<keyword evidence="1" id="KW-0732">Signal</keyword>
<dbReference type="EMBL" id="VZDO01000010">
    <property type="protein sequence ID" value="KAB0679232.1"/>
    <property type="molecule type" value="Genomic_DNA"/>
</dbReference>
<dbReference type="AlphaFoldDB" id="A0A7V7PNC4"/>
<evidence type="ECO:0000313" key="2">
    <source>
        <dbReference type="EMBL" id="KAB0679232.1"/>
    </source>
</evidence>
<evidence type="ECO:0000313" key="3">
    <source>
        <dbReference type="Proteomes" id="UP000432089"/>
    </source>
</evidence>
<reference evidence="2 3" key="1">
    <citation type="submission" date="2019-09" db="EMBL/GenBank/DDBJ databases">
        <title>YIM 132180 draft genome.</title>
        <authorList>
            <person name="Zhang K."/>
        </authorList>
    </citation>
    <scope>NUCLEOTIDE SEQUENCE [LARGE SCALE GENOMIC DNA]</scope>
    <source>
        <strain evidence="2 3">YIM 132180</strain>
    </source>
</reference>
<keyword evidence="3" id="KW-1185">Reference proteome</keyword>
<organism evidence="2 3">
    <name type="scientific">Plantimonas leprariae</name>
    <dbReference type="NCBI Taxonomy" id="2615207"/>
    <lineage>
        <taxon>Bacteria</taxon>
        <taxon>Pseudomonadati</taxon>
        <taxon>Pseudomonadota</taxon>
        <taxon>Alphaproteobacteria</taxon>
        <taxon>Hyphomicrobiales</taxon>
        <taxon>Aurantimonadaceae</taxon>
        <taxon>Plantimonas</taxon>
    </lineage>
</organism>
<gene>
    <name evidence="2" type="ORF">F6X38_12875</name>
</gene>
<feature type="signal peptide" evidence="1">
    <location>
        <begin position="1"/>
        <end position="20"/>
    </location>
</feature>
<dbReference type="RefSeq" id="WP_150970237.1">
    <property type="nucleotide sequence ID" value="NZ_VZDO01000010.1"/>
</dbReference>
<protein>
    <submittedName>
        <fullName evidence="2">Uncharacterized protein</fullName>
    </submittedName>
</protein>
<feature type="chain" id="PRO_5030691299" evidence="1">
    <location>
        <begin position="21"/>
        <end position="164"/>
    </location>
</feature>